<name>A0AA41PXA2_9ACTN</name>
<proteinExistence type="predicted"/>
<gene>
    <name evidence="7" type="ORF">LZ495_09250</name>
</gene>
<feature type="transmembrane region" description="Helical" evidence="5">
    <location>
        <begin position="48"/>
        <end position="66"/>
    </location>
</feature>
<evidence type="ECO:0000256" key="5">
    <source>
        <dbReference type="SAM" id="Phobius"/>
    </source>
</evidence>
<dbReference type="GO" id="GO:0000271">
    <property type="term" value="P:polysaccharide biosynthetic process"/>
    <property type="evidence" value="ECO:0007669"/>
    <property type="project" value="InterPro"/>
</dbReference>
<evidence type="ECO:0000256" key="3">
    <source>
        <dbReference type="ARBA" id="ARBA00022989"/>
    </source>
</evidence>
<evidence type="ECO:0000256" key="4">
    <source>
        <dbReference type="ARBA" id="ARBA00023136"/>
    </source>
</evidence>
<dbReference type="AlphaFoldDB" id="A0AA41PXA2"/>
<dbReference type="EMBL" id="JAKFHA010000004">
    <property type="protein sequence ID" value="MCF2527396.1"/>
    <property type="molecule type" value="Genomic_DNA"/>
</dbReference>
<evidence type="ECO:0000256" key="2">
    <source>
        <dbReference type="ARBA" id="ARBA00022692"/>
    </source>
</evidence>
<dbReference type="RefSeq" id="WP_235051552.1">
    <property type="nucleotide sequence ID" value="NZ_JAKFHA010000004.1"/>
</dbReference>
<keyword evidence="2 5" id="KW-0812">Transmembrane</keyword>
<dbReference type="Pfam" id="PF04138">
    <property type="entry name" value="GtrA_DPMS_TM"/>
    <property type="match status" value="1"/>
</dbReference>
<keyword evidence="3 5" id="KW-1133">Transmembrane helix</keyword>
<keyword evidence="8" id="KW-1185">Reference proteome</keyword>
<evidence type="ECO:0000313" key="7">
    <source>
        <dbReference type="EMBL" id="MCF2527396.1"/>
    </source>
</evidence>
<feature type="transmembrane region" description="Helical" evidence="5">
    <location>
        <begin position="21"/>
        <end position="42"/>
    </location>
</feature>
<dbReference type="Proteomes" id="UP001165378">
    <property type="component" value="Unassembled WGS sequence"/>
</dbReference>
<reference evidence="7" key="1">
    <citation type="submission" date="2022-01" db="EMBL/GenBank/DDBJ databases">
        <title>Genome-Based Taxonomic Classification of the Phylum Actinobacteria.</title>
        <authorList>
            <person name="Gao Y."/>
        </authorList>
    </citation>
    <scope>NUCLEOTIDE SEQUENCE</scope>
    <source>
        <strain evidence="7">KLBMP 8922</strain>
    </source>
</reference>
<keyword evidence="4 5" id="KW-0472">Membrane</keyword>
<feature type="domain" description="GtrA/DPMS transmembrane" evidence="6">
    <location>
        <begin position="23"/>
        <end position="139"/>
    </location>
</feature>
<evidence type="ECO:0000259" key="6">
    <source>
        <dbReference type="Pfam" id="PF04138"/>
    </source>
</evidence>
<dbReference type="InterPro" id="IPR007267">
    <property type="entry name" value="GtrA_DPMS_TM"/>
</dbReference>
<accession>A0AA41PXA2</accession>
<organism evidence="7 8">
    <name type="scientific">Yinghuangia soli</name>
    <dbReference type="NCBI Taxonomy" id="2908204"/>
    <lineage>
        <taxon>Bacteria</taxon>
        <taxon>Bacillati</taxon>
        <taxon>Actinomycetota</taxon>
        <taxon>Actinomycetes</taxon>
        <taxon>Kitasatosporales</taxon>
        <taxon>Streptomycetaceae</taxon>
        <taxon>Yinghuangia</taxon>
    </lineage>
</organism>
<dbReference type="GO" id="GO:0016020">
    <property type="term" value="C:membrane"/>
    <property type="evidence" value="ECO:0007669"/>
    <property type="project" value="UniProtKB-SubCell"/>
</dbReference>
<comment type="caution">
    <text evidence="7">The sequence shown here is derived from an EMBL/GenBank/DDBJ whole genome shotgun (WGS) entry which is preliminary data.</text>
</comment>
<feature type="transmembrane region" description="Helical" evidence="5">
    <location>
        <begin position="119"/>
        <end position="142"/>
    </location>
</feature>
<evidence type="ECO:0000313" key="8">
    <source>
        <dbReference type="Proteomes" id="UP001165378"/>
    </source>
</evidence>
<feature type="transmembrane region" description="Helical" evidence="5">
    <location>
        <begin position="87"/>
        <end position="107"/>
    </location>
</feature>
<comment type="subcellular location">
    <subcellularLocation>
        <location evidence="1">Membrane</location>
        <topology evidence="1">Multi-pass membrane protein</topology>
    </subcellularLocation>
</comment>
<sequence>MNSSASTAAAAAKSNGPLASFVRFVAFGGGTGLAASGVLLFLSGYMSLVLANALVTVASTIVANELHSRLTFRSAERGWRMHLKSTGTVAVSYLFTTTAMLVLHAVVASPSVLLDQAVYLTASGLAGIGRFAVLRVFVFAAARGGAAKAPQTRPAVAPVLAPRIPAFDRTAVAVAA</sequence>
<protein>
    <submittedName>
        <fullName evidence="7">GtrA family protein</fullName>
    </submittedName>
</protein>
<evidence type="ECO:0000256" key="1">
    <source>
        <dbReference type="ARBA" id="ARBA00004141"/>
    </source>
</evidence>